<keyword evidence="3" id="KW-1185">Reference proteome</keyword>
<dbReference type="InterPro" id="IPR037523">
    <property type="entry name" value="VOC_core"/>
</dbReference>
<name>A0A8J3IMX0_9CHLR</name>
<dbReference type="InterPro" id="IPR025870">
    <property type="entry name" value="Glyoxalase-like_dom"/>
</dbReference>
<dbReference type="PANTHER" id="PTHR40265:SF1">
    <property type="entry name" value="GLYOXALASE-LIKE DOMAIN-CONTAINING PROTEIN"/>
    <property type="match status" value="1"/>
</dbReference>
<dbReference type="Proteomes" id="UP000597444">
    <property type="component" value="Unassembled WGS sequence"/>
</dbReference>
<reference evidence="2" key="1">
    <citation type="submission" date="2020-10" db="EMBL/GenBank/DDBJ databases">
        <title>Taxonomic study of unclassified bacteria belonging to the class Ktedonobacteria.</title>
        <authorList>
            <person name="Yabe S."/>
            <person name="Wang C.M."/>
            <person name="Zheng Y."/>
            <person name="Sakai Y."/>
            <person name="Cavaletti L."/>
            <person name="Monciardini P."/>
            <person name="Donadio S."/>
        </authorList>
    </citation>
    <scope>NUCLEOTIDE SEQUENCE</scope>
    <source>
        <strain evidence="2">ID150040</strain>
    </source>
</reference>
<dbReference type="PANTHER" id="PTHR40265">
    <property type="entry name" value="BLL2707 PROTEIN"/>
    <property type="match status" value="1"/>
</dbReference>
<dbReference type="Pfam" id="PF13468">
    <property type="entry name" value="Glyoxalase_3"/>
    <property type="match status" value="1"/>
</dbReference>
<accession>A0A8J3IMX0</accession>
<dbReference type="RefSeq" id="WP_220206008.1">
    <property type="nucleotide sequence ID" value="NZ_BNJK01000001.1"/>
</dbReference>
<dbReference type="PROSITE" id="PS51819">
    <property type="entry name" value="VOC"/>
    <property type="match status" value="1"/>
</dbReference>
<feature type="domain" description="VOC" evidence="1">
    <location>
        <begin position="6"/>
        <end position="140"/>
    </location>
</feature>
<comment type="caution">
    <text evidence="2">The sequence shown here is derived from an EMBL/GenBank/DDBJ whole genome shotgun (WGS) entry which is preliminary data.</text>
</comment>
<dbReference type="Gene3D" id="3.10.180.10">
    <property type="entry name" value="2,3-Dihydroxybiphenyl 1,2-Dioxygenase, domain 1"/>
    <property type="match status" value="2"/>
</dbReference>
<evidence type="ECO:0000259" key="1">
    <source>
        <dbReference type="PROSITE" id="PS51819"/>
    </source>
</evidence>
<dbReference type="AlphaFoldDB" id="A0A8J3IMX0"/>
<gene>
    <name evidence="2" type="ORF">KSF_053710</name>
</gene>
<dbReference type="InterPro" id="IPR029068">
    <property type="entry name" value="Glyas_Bleomycin-R_OHBP_Dase"/>
</dbReference>
<dbReference type="EMBL" id="BNJK01000001">
    <property type="protein sequence ID" value="GHO95323.1"/>
    <property type="molecule type" value="Genomic_DNA"/>
</dbReference>
<organism evidence="2 3">
    <name type="scientific">Reticulibacter mediterranei</name>
    <dbReference type="NCBI Taxonomy" id="2778369"/>
    <lineage>
        <taxon>Bacteria</taxon>
        <taxon>Bacillati</taxon>
        <taxon>Chloroflexota</taxon>
        <taxon>Ktedonobacteria</taxon>
        <taxon>Ktedonobacterales</taxon>
        <taxon>Reticulibacteraceae</taxon>
        <taxon>Reticulibacter</taxon>
    </lineage>
</organism>
<protein>
    <recommendedName>
        <fullName evidence="1">VOC domain-containing protein</fullName>
    </recommendedName>
</protein>
<evidence type="ECO:0000313" key="3">
    <source>
        <dbReference type="Proteomes" id="UP000597444"/>
    </source>
</evidence>
<sequence length="311" mass="34453">MNYLWGLDHIIIGVNNLGEATRTFQEDLGLAVSGGGIHPTGGTANRIIVIGDTYLELITVRDRAEAQQSMLDRLAKGDGYLNFVLASNDISADSQAMVKRGISIIGPNAGELCSTNDRRRGWIRTDVGRPDLTQHYPFLIQHDSSGEERRRRLAGWSTPPQHPLGATRVLSTTLVVADLPEATTRFQHIYDLTPSIEYTGEVDSWDAMLVAFRLGNGEQCFELATPLPANIDPTEEAGHLPERGALRKYLQTFGESVCRITLAVADLEAARHYLDSHRVTYTYQDTPRNELWLHPDHACGASIVLYEQETA</sequence>
<dbReference type="SUPFAM" id="SSF54593">
    <property type="entry name" value="Glyoxalase/Bleomycin resistance protein/Dihydroxybiphenyl dioxygenase"/>
    <property type="match status" value="2"/>
</dbReference>
<proteinExistence type="predicted"/>
<evidence type="ECO:0000313" key="2">
    <source>
        <dbReference type="EMBL" id="GHO95323.1"/>
    </source>
</evidence>